<keyword evidence="1" id="KW-0812">Transmembrane</keyword>
<feature type="transmembrane region" description="Helical" evidence="1">
    <location>
        <begin position="140"/>
        <end position="163"/>
    </location>
</feature>
<comment type="caution">
    <text evidence="2">The sequence shown here is derived from an EMBL/GenBank/DDBJ whole genome shotgun (WGS) entry which is preliminary data.</text>
</comment>
<dbReference type="AlphaFoldDB" id="A0A9P7LBL8"/>
<evidence type="ECO:0000256" key="1">
    <source>
        <dbReference type="SAM" id="Phobius"/>
    </source>
</evidence>
<accession>A0A9P7LBL8</accession>
<organism evidence="2 3">
    <name type="scientific">Fusarium xylarioides</name>
    <dbReference type="NCBI Taxonomy" id="221167"/>
    <lineage>
        <taxon>Eukaryota</taxon>
        <taxon>Fungi</taxon>
        <taxon>Dikarya</taxon>
        <taxon>Ascomycota</taxon>
        <taxon>Pezizomycotina</taxon>
        <taxon>Sordariomycetes</taxon>
        <taxon>Hypocreomycetidae</taxon>
        <taxon>Hypocreales</taxon>
        <taxon>Nectriaceae</taxon>
        <taxon>Fusarium</taxon>
        <taxon>Fusarium fujikuroi species complex</taxon>
    </lineage>
</organism>
<dbReference type="Proteomes" id="UP000750502">
    <property type="component" value="Unassembled WGS sequence"/>
</dbReference>
<evidence type="ECO:0000313" key="2">
    <source>
        <dbReference type="EMBL" id="KAG5768149.1"/>
    </source>
</evidence>
<reference evidence="2" key="2">
    <citation type="submission" date="2020-10" db="EMBL/GenBank/DDBJ databases">
        <authorList>
            <person name="Peck L.D."/>
            <person name="Nowell R.W."/>
            <person name="Flood J."/>
            <person name="Ryan M.J."/>
            <person name="Barraclough T.G."/>
        </authorList>
    </citation>
    <scope>NUCLEOTIDE SEQUENCE</scope>
    <source>
        <strain evidence="2">IMI 127659i</strain>
    </source>
</reference>
<proteinExistence type="predicted"/>
<evidence type="ECO:0000313" key="3">
    <source>
        <dbReference type="Proteomes" id="UP000750502"/>
    </source>
</evidence>
<feature type="transmembrane region" description="Helical" evidence="1">
    <location>
        <begin position="514"/>
        <end position="533"/>
    </location>
</feature>
<dbReference type="OrthoDB" id="5016343at2759"/>
<protein>
    <submittedName>
        <fullName evidence="2">Uncharacterized protein</fullName>
    </submittedName>
</protein>
<name>A0A9P7LBL8_9HYPO</name>
<feature type="transmembrane region" description="Helical" evidence="1">
    <location>
        <begin position="95"/>
        <end position="120"/>
    </location>
</feature>
<gene>
    <name evidence="2" type="ORF">H9Q72_004235</name>
</gene>
<feature type="transmembrane region" description="Helical" evidence="1">
    <location>
        <begin position="553"/>
        <end position="573"/>
    </location>
</feature>
<reference evidence="2" key="1">
    <citation type="journal article" date="2020" name="bioRxiv">
        <title>Historical genomics reveals the evolutionary mechanisms behind multiple outbreaks of the host-specific coffee wilt pathogen Fusarium xylarioides.</title>
        <authorList>
            <person name="Peck D."/>
            <person name="Nowell R.W."/>
            <person name="Flood J."/>
            <person name="Ryan M.J."/>
            <person name="Barraclough T.G."/>
        </authorList>
    </citation>
    <scope>NUCLEOTIDE SEQUENCE</scope>
    <source>
        <strain evidence="2">IMI 127659i</strain>
    </source>
</reference>
<keyword evidence="1" id="KW-0472">Membrane</keyword>
<keyword evidence="3" id="KW-1185">Reference proteome</keyword>
<dbReference type="EMBL" id="JADFTT010000108">
    <property type="protein sequence ID" value="KAG5768149.1"/>
    <property type="molecule type" value="Genomic_DNA"/>
</dbReference>
<sequence length="645" mass="70764">MSVSVSVHRVRVRPPRPFCLIQPPPPTDFFFPNSPVTHPQTTIRLLTIMATPAVYSSLDKEDRVDDKNPGLATDFPISQDTNFKRLYKLDSWLKWYVITLGIYLAGAIFCVVWSYTGALLDNDASKRRVFRTGDSVPVDQLYSGIALSALLAPAAVLVQFVVFDFRRLHLFALTTQQPVAIRDLDDIAEGVTLLTLPAVVKYSWWYGVMHTFLIITRTLLVPVGTLSLTVGPYGHFKEGWGVVGVPIARDVAGSNITALSTAMGASPGLEFHPSLSKNDTFLSQTVFTFVGSLVSQNALANVDSGVLGPVPTHNLTFATNTTYDGLVFFNWTAACEAATEVNYTSYKDDGNTIYNFTLPDNSVESIELLSQGSQRIRLWSNASVHGTNKIPTSGTTYFLSATKSIPNVNETALRNRGNDKSLVQTDGGDWVSRTKCTPSIKWLVGSCTFNGTIMTSCTEAPGSNQTALDTEALDALGMYMSAIPWYIFRNQIGIFDNTLDSLYAIPTAEDFGHFFGNMAHAIVSISTAGYFGVSSVPTLSHITESVYIVRCSVLIAVTVMLLLSVSVSVIDIIRNRMKHLPQLPASFLAIAHAVRGPWWDNELSGYRPWDKMKTRSDGAEAVMFGVDTEDSRFIRLAPSVAPIRR</sequence>
<keyword evidence="1" id="KW-1133">Transmembrane helix</keyword>